<dbReference type="Pfam" id="PF25794">
    <property type="entry name" value="SACS"/>
    <property type="match status" value="1"/>
</dbReference>
<dbReference type="InterPro" id="IPR036890">
    <property type="entry name" value="HATPase_C_sf"/>
</dbReference>
<protein>
    <recommendedName>
        <fullName evidence="2">Sacsin/Nov domain-containing protein</fullName>
    </recommendedName>
</protein>
<evidence type="ECO:0000259" key="2">
    <source>
        <dbReference type="Pfam" id="PF25794"/>
    </source>
</evidence>
<name>W9XI49_9EURO</name>
<comment type="caution">
    <text evidence="3">The sequence shown here is derived from an EMBL/GenBank/DDBJ whole genome shotgun (WGS) entry which is preliminary data.</text>
</comment>
<dbReference type="OrthoDB" id="1262810at2759"/>
<feature type="compositionally biased region" description="Polar residues" evidence="1">
    <location>
        <begin position="1316"/>
        <end position="1333"/>
    </location>
</feature>
<reference evidence="3 4" key="1">
    <citation type="submission" date="2013-03" db="EMBL/GenBank/DDBJ databases">
        <title>The Genome Sequence of Cladophialophora psammophila CBS 110553.</title>
        <authorList>
            <consortium name="The Broad Institute Genomics Platform"/>
            <person name="Cuomo C."/>
            <person name="de Hoog S."/>
            <person name="Gorbushina A."/>
            <person name="Walker B."/>
            <person name="Young S.K."/>
            <person name="Zeng Q."/>
            <person name="Gargeya S."/>
            <person name="Fitzgerald M."/>
            <person name="Haas B."/>
            <person name="Abouelleil A."/>
            <person name="Allen A.W."/>
            <person name="Alvarado L."/>
            <person name="Arachchi H.M."/>
            <person name="Berlin A.M."/>
            <person name="Chapman S.B."/>
            <person name="Gainer-Dewar J."/>
            <person name="Goldberg J."/>
            <person name="Griggs A."/>
            <person name="Gujja S."/>
            <person name="Hansen M."/>
            <person name="Howarth C."/>
            <person name="Imamovic A."/>
            <person name="Ireland A."/>
            <person name="Larimer J."/>
            <person name="McCowan C."/>
            <person name="Murphy C."/>
            <person name="Pearson M."/>
            <person name="Poon T.W."/>
            <person name="Priest M."/>
            <person name="Roberts A."/>
            <person name="Saif S."/>
            <person name="Shea T."/>
            <person name="Sisk P."/>
            <person name="Sykes S."/>
            <person name="Wortman J."/>
            <person name="Nusbaum C."/>
            <person name="Birren B."/>
        </authorList>
    </citation>
    <scope>NUCLEOTIDE SEQUENCE [LARGE SCALE GENOMIC DNA]</scope>
    <source>
        <strain evidence="3 4">CBS 110553</strain>
    </source>
</reference>
<sequence>MDIAREHIETIRHDLLGGPSSDPNSRLFSVLTGALEIISKKVHHKDCHFLNELIQNFDDTGYEEVDEPTVKFTLTDTHFFAWSNENGFKREDVDSLCAIGRSSKASDLESTGENGIGFKSIFKVADQVTIQSHPYYFTFDTASELGQLGMLVPTWVDQPTDPNHGTLLTIRLKNQNKIRRALSDQLKNFNFYSLLFSRVLRKIKIDHRVQGSFTTTEASFRGHSESTTELVVERSHGARTIESFLIWNHSAKSKTRVDTRKWPTNIRLAFPIVGRDDEGPHRKHQQSYLTYAFQAIQDFGFSFMIHSDFILDASRSHVEPDQAWNIELESHISASIVEALAWLARDTKSPIPLEWPLYLKCLGQVHDRYFQRITSKVKKELRSLELVRTDLETFAGVTRQICRPPEAIIVDSRFRHDGRPLLDHPDDLSTFVSSEYSLQALDNLKILGVDWMDYYCFSQRFANMVNRHPAYIRRKSSQWHSAVATVLLRHPSYLHLNQVLESSAIVPLNDGTWMVPSPENAFLPNEAAPPIPSGFSICTVASEANEDTSRRRLFEVLGLRKCDFSDVHRVILEKHQGNQVWSHAQLLEQAVYLFLTRYKPRDLPFTFINSRDLPISSELVFLSESKAASLRPLFEADRSISWLHEDYYSPPTIDENLRVSWWRWLRQWKNILNDVRVIGTNGQLSTAFKSLYDRCGSGKALNFLRQHSNLPLANSTWCKNVGELGVSTTHGPRKLRETALPILHEKAGGMVPLISLESLEADWSFLKHFGVCVSVDRRFLFYQLSYLKANKHVTDLLASAKKIYYRLGKLIADDLEISKIRDAFGAAELILAQDGKWYYAHKVRWDSKFNCTLYPLLRDQYKPCRRLFCEVLDIRSTNLVDLMTEIRYQSEHISVKSKQNAILRTMRNLLQNLDSMLKIRPSSQEVSQLKTLEMFPIATHKGHWTLQSANSGEFWIPDISVLHECFRGHAPLLDLSDDAIGTNISNIVSVLGLRSKLLTEAVKYYYDGNTEEGREYPELEQDLKRKADYIGGILKGEGQSPEQITVRVNQVRNIKALQMPQIIIERYVVGKSRPYMGEKVEGGLRIITRGQQLLVLVHEDLKQDAMARLLRKEMARNLEVSQHSDLLGDLLAADDPESLLEDLQRAGAHQMHVADVPAGERTDASEEAGSDSDSDTDDSRNSNPETALEKSSNVRSDQQQRFPASPKGTHGGGSDVEDAQRQLNELRNGKSSEESSESTGYTICIERTSPTPIAATTTPSIRSTPKLSRGSLAKRWLTPADNSSVDFLASALAEVSVADDGPGTSISQDPPRFAGSATQMEDANPATRTPRQMTSREERNSPSPWQNLNGTNRRRLSGSLGQPVTPSAQVWRGSLQHLHQRSWNGGSSASQPGSSSERRKEIGRKGEHILYTFLRGKLGPSFGEKHWTSNGRKHYIPTCLDHDPSLCPPGCRNYYSIDEGGCADFTIGDSDASQAFTQYLRANWGWNRGVDSNTKYHLEVKSTPNRVENDAYWTLSANQIRMARQWSVDLVTASEPLRNVYVLVRVFDIDGEPRLWFVVDPWASMSLDLISEVAQRPAYTLESDNLELAVGDAQGSAHRIDLPAPESARGRRASGSFLSAVGQNAREGASDDPFEFTFAFPQSPSLQIAAAPTTICSSFEPFMERDPSGYSMAYQSIPFMDSFKHYSFEELRLADDEMESYISNVSRQQLEQAR</sequence>
<dbReference type="InterPro" id="IPR052957">
    <property type="entry name" value="Auxin_embryo_med"/>
</dbReference>
<dbReference type="PANTHER" id="PTHR32387:SF0">
    <property type="entry name" value="PROTEIN NO VEIN"/>
    <property type="match status" value="1"/>
</dbReference>
<dbReference type="Proteomes" id="UP000019471">
    <property type="component" value="Unassembled WGS sequence"/>
</dbReference>
<dbReference type="EMBL" id="AMGX01000001">
    <property type="protein sequence ID" value="EXJ76636.1"/>
    <property type="molecule type" value="Genomic_DNA"/>
</dbReference>
<gene>
    <name evidence="3" type="ORF">A1O5_01144</name>
</gene>
<feature type="compositionally biased region" description="Low complexity" evidence="1">
    <location>
        <begin position="1248"/>
        <end position="1261"/>
    </location>
</feature>
<proteinExistence type="predicted"/>
<dbReference type="NCBIfam" id="NF047352">
    <property type="entry name" value="P_loop_sacsin"/>
    <property type="match status" value="1"/>
</dbReference>
<dbReference type="RefSeq" id="XP_007739953.1">
    <property type="nucleotide sequence ID" value="XM_007741763.1"/>
</dbReference>
<dbReference type="eggNOG" id="ENOG502QQIR">
    <property type="taxonomic scope" value="Eukaryota"/>
</dbReference>
<feature type="compositionally biased region" description="Polar residues" evidence="1">
    <location>
        <begin position="1181"/>
        <end position="1202"/>
    </location>
</feature>
<dbReference type="STRING" id="1182543.W9XI49"/>
<feature type="compositionally biased region" description="Polar residues" evidence="1">
    <location>
        <begin position="1341"/>
        <end position="1351"/>
    </location>
</feature>
<dbReference type="PANTHER" id="PTHR32387">
    <property type="entry name" value="WU:FJ29H11"/>
    <property type="match status" value="1"/>
</dbReference>
<feature type="domain" description="Sacsin/Nov" evidence="2">
    <location>
        <begin position="46"/>
        <end position="141"/>
    </location>
</feature>
<feature type="compositionally biased region" description="Low complexity" evidence="1">
    <location>
        <begin position="1385"/>
        <end position="1395"/>
    </location>
</feature>
<feature type="region of interest" description="Disordered" evidence="1">
    <location>
        <begin position="1379"/>
        <end position="1402"/>
    </location>
</feature>
<evidence type="ECO:0000313" key="3">
    <source>
        <dbReference type="EMBL" id="EXJ76636.1"/>
    </source>
</evidence>
<evidence type="ECO:0000256" key="1">
    <source>
        <dbReference type="SAM" id="MobiDB-lite"/>
    </source>
</evidence>
<dbReference type="Gene3D" id="3.30.565.10">
    <property type="entry name" value="Histidine kinase-like ATPase, C-terminal domain"/>
    <property type="match status" value="1"/>
</dbReference>
<feature type="region of interest" description="Disordered" evidence="1">
    <location>
        <begin position="1151"/>
        <end position="1269"/>
    </location>
</feature>
<dbReference type="GeneID" id="19185880"/>
<keyword evidence="4" id="KW-1185">Reference proteome</keyword>
<accession>W9XI49</accession>
<organism evidence="3 4">
    <name type="scientific">Cladophialophora psammophila CBS 110553</name>
    <dbReference type="NCBI Taxonomy" id="1182543"/>
    <lineage>
        <taxon>Eukaryota</taxon>
        <taxon>Fungi</taxon>
        <taxon>Dikarya</taxon>
        <taxon>Ascomycota</taxon>
        <taxon>Pezizomycotina</taxon>
        <taxon>Eurotiomycetes</taxon>
        <taxon>Chaetothyriomycetidae</taxon>
        <taxon>Chaetothyriales</taxon>
        <taxon>Herpotrichiellaceae</taxon>
        <taxon>Cladophialophora</taxon>
    </lineage>
</organism>
<feature type="compositionally biased region" description="Acidic residues" evidence="1">
    <location>
        <begin position="1165"/>
        <end position="1176"/>
    </location>
</feature>
<dbReference type="HOGENOM" id="CLU_000570_2_1_1"/>
<evidence type="ECO:0000313" key="4">
    <source>
        <dbReference type="Proteomes" id="UP000019471"/>
    </source>
</evidence>
<dbReference type="InterPro" id="IPR058210">
    <property type="entry name" value="SACS/Nov_dom"/>
</dbReference>
<dbReference type="SUPFAM" id="SSF55874">
    <property type="entry name" value="ATPase domain of HSP90 chaperone/DNA topoisomerase II/histidine kinase"/>
    <property type="match status" value="1"/>
</dbReference>
<feature type="region of interest" description="Disordered" evidence="1">
    <location>
        <begin position="1299"/>
        <end position="1366"/>
    </location>
</feature>